<organism evidence="22 23">
    <name type="scientific">Chromobacterium haemolyticum</name>
    <dbReference type="NCBI Taxonomy" id="394935"/>
    <lineage>
        <taxon>Bacteria</taxon>
        <taxon>Pseudomonadati</taxon>
        <taxon>Pseudomonadota</taxon>
        <taxon>Betaproteobacteria</taxon>
        <taxon>Neisseriales</taxon>
        <taxon>Chromobacteriaceae</taxon>
        <taxon>Chromobacterium</taxon>
    </lineage>
</organism>
<name>A0A1W0DB84_9NEIS</name>
<dbReference type="GO" id="GO:0046496">
    <property type="term" value="P:nicotinamide nucleotide metabolic process"/>
    <property type="evidence" value="ECO:0007669"/>
    <property type="project" value="UniProtKB-UniRule"/>
</dbReference>
<feature type="binding site" evidence="17">
    <location>
        <begin position="396"/>
        <end position="400"/>
    </location>
    <ligand>
        <name>AMP</name>
        <dbReference type="ChEBI" id="CHEBI:456215"/>
    </ligand>
</feature>
<evidence type="ECO:0000256" key="13">
    <source>
        <dbReference type="ARBA" id="ARBA00023268"/>
    </source>
</evidence>
<evidence type="ECO:0000256" key="11">
    <source>
        <dbReference type="ARBA" id="ARBA00023235"/>
    </source>
</evidence>
<dbReference type="NCBIfam" id="TIGR00196">
    <property type="entry name" value="yjeF_cterm"/>
    <property type="match status" value="1"/>
</dbReference>
<accession>A0A1W0DB84</accession>
<comment type="catalytic activity">
    <reaction evidence="1 18 19">
        <text>(6R)-NADHX = (6S)-NADHX</text>
        <dbReference type="Rhea" id="RHEA:32215"/>
        <dbReference type="ChEBI" id="CHEBI:64074"/>
        <dbReference type="ChEBI" id="CHEBI:64075"/>
        <dbReference type="EC" id="5.1.99.6"/>
    </reaction>
</comment>
<evidence type="ECO:0000256" key="8">
    <source>
        <dbReference type="ARBA" id="ARBA00022857"/>
    </source>
</evidence>
<keyword evidence="6 17" id="KW-0547">Nucleotide-binding</keyword>
<protein>
    <recommendedName>
        <fullName evidence="19">Bifunctional NAD(P)H-hydrate repair enzyme</fullName>
    </recommendedName>
    <alternativeName>
        <fullName evidence="19">Nicotinamide nucleotide repair protein</fullName>
    </alternativeName>
    <domain>
        <recommendedName>
            <fullName evidence="19">ADP-dependent (S)-NAD(P)H-hydrate dehydratase</fullName>
            <ecNumber evidence="19">4.2.1.136</ecNumber>
        </recommendedName>
        <alternativeName>
            <fullName evidence="19">ADP-dependent NAD(P)HX dehydratase</fullName>
        </alternativeName>
    </domain>
    <domain>
        <recommendedName>
            <fullName evidence="19">NAD(P)H-hydrate epimerase</fullName>
            <ecNumber evidence="19">5.1.99.6</ecNumber>
        </recommendedName>
    </domain>
</protein>
<feature type="domain" description="YjeF N-terminal" evidence="21">
    <location>
        <begin position="14"/>
        <end position="210"/>
    </location>
</feature>
<dbReference type="Proteomes" id="UP000192721">
    <property type="component" value="Unassembled WGS sequence"/>
</dbReference>
<dbReference type="Pfam" id="PF01256">
    <property type="entry name" value="Carb_kinase"/>
    <property type="match status" value="1"/>
</dbReference>
<evidence type="ECO:0000256" key="15">
    <source>
        <dbReference type="ARBA" id="ARBA00048238"/>
    </source>
</evidence>
<dbReference type="EMBL" id="MUKV01000001">
    <property type="protein sequence ID" value="OQS44208.1"/>
    <property type="molecule type" value="Genomic_DNA"/>
</dbReference>
<dbReference type="GO" id="GO:0052855">
    <property type="term" value="F:ADP-dependent NAD(P)H-hydrate dehydratase activity"/>
    <property type="evidence" value="ECO:0007669"/>
    <property type="project" value="UniProtKB-UniRule"/>
</dbReference>
<feature type="binding site" evidence="17">
    <location>
        <position position="306"/>
    </location>
    <ligand>
        <name>(6S)-NADPHX</name>
        <dbReference type="ChEBI" id="CHEBI:64076"/>
    </ligand>
</feature>
<dbReference type="SUPFAM" id="SSF53613">
    <property type="entry name" value="Ribokinase-like"/>
    <property type="match status" value="1"/>
</dbReference>
<dbReference type="GO" id="GO:0110051">
    <property type="term" value="P:metabolite repair"/>
    <property type="evidence" value="ECO:0007669"/>
    <property type="project" value="TreeGrafter"/>
</dbReference>
<evidence type="ECO:0000256" key="2">
    <source>
        <dbReference type="ARBA" id="ARBA00000909"/>
    </source>
</evidence>
<gene>
    <name evidence="17" type="primary">nnrD</name>
    <name evidence="18" type="synonym">nnrE</name>
    <name evidence="22" type="ORF">B0T45_01005</name>
</gene>
<feature type="binding site" evidence="18">
    <location>
        <position position="59"/>
    </location>
    <ligand>
        <name>K(+)</name>
        <dbReference type="ChEBI" id="CHEBI:29103"/>
    </ligand>
</feature>
<evidence type="ECO:0000256" key="10">
    <source>
        <dbReference type="ARBA" id="ARBA00023027"/>
    </source>
</evidence>
<dbReference type="CDD" id="cd01171">
    <property type="entry name" value="YXKO-related"/>
    <property type="match status" value="1"/>
</dbReference>
<dbReference type="PANTHER" id="PTHR12592:SF0">
    <property type="entry name" value="ATP-DEPENDENT (S)-NAD(P)H-HYDRATE DEHYDRATASE"/>
    <property type="match status" value="1"/>
</dbReference>
<keyword evidence="11 18" id="KW-0413">Isomerase</keyword>
<evidence type="ECO:0000256" key="12">
    <source>
        <dbReference type="ARBA" id="ARBA00023239"/>
    </source>
</evidence>
<dbReference type="InterPro" id="IPR030677">
    <property type="entry name" value="Nnr"/>
</dbReference>
<dbReference type="HAMAP" id="MF_01966">
    <property type="entry name" value="NADHX_epimerase"/>
    <property type="match status" value="1"/>
</dbReference>
<dbReference type="Gene3D" id="3.40.1190.20">
    <property type="match status" value="1"/>
</dbReference>
<dbReference type="SUPFAM" id="SSF64153">
    <property type="entry name" value="YjeF N-terminal domain-like"/>
    <property type="match status" value="1"/>
</dbReference>
<comment type="caution">
    <text evidence="18">Lacks conserved residue(s) required for the propagation of feature annotation.</text>
</comment>
<dbReference type="Gene3D" id="3.40.50.10260">
    <property type="entry name" value="YjeF N-terminal domain"/>
    <property type="match status" value="1"/>
</dbReference>
<dbReference type="Pfam" id="PF03853">
    <property type="entry name" value="YjeF_N"/>
    <property type="match status" value="1"/>
</dbReference>
<comment type="similarity">
    <text evidence="3 19">In the N-terminal section; belongs to the NnrE/AIBP family.</text>
</comment>
<evidence type="ECO:0000313" key="22">
    <source>
        <dbReference type="EMBL" id="OQS44208.1"/>
    </source>
</evidence>
<dbReference type="PIRSF" id="PIRSF017184">
    <property type="entry name" value="Nnr"/>
    <property type="match status" value="1"/>
</dbReference>
<dbReference type="InterPro" id="IPR000631">
    <property type="entry name" value="CARKD"/>
</dbReference>
<reference evidence="22 23" key="1">
    <citation type="submission" date="2017-02" db="EMBL/GenBank/DDBJ databases">
        <title>Chromobacterium haemolyticum H5244.</title>
        <authorList>
            <person name="Gulvik C.A."/>
        </authorList>
    </citation>
    <scope>NUCLEOTIDE SEQUENCE [LARGE SCALE GENOMIC DNA]</scope>
    <source>
        <strain evidence="22 23">H5244</strain>
    </source>
</reference>
<comment type="function">
    <text evidence="17">Catalyzes the dehydration of the S-form of NAD(P)HX at the expense of ADP, which is converted to AMP. Together with NAD(P)HX epimerase, which catalyzes the epimerization of the S- and R-forms, the enzyme allows the repair of both epimers of NAD(P)HX, a damaged form of NAD(P)H that is a result of enzymatic or heat-dependent hydration.</text>
</comment>
<dbReference type="NCBIfam" id="TIGR00197">
    <property type="entry name" value="yjeF_nterm"/>
    <property type="match status" value="1"/>
</dbReference>
<keyword evidence="10 17" id="KW-0520">NAD</keyword>
<proteinExistence type="inferred from homology"/>
<dbReference type="InterPro" id="IPR036652">
    <property type="entry name" value="YjeF_N_dom_sf"/>
</dbReference>
<evidence type="ECO:0000256" key="17">
    <source>
        <dbReference type="HAMAP-Rule" id="MF_01965"/>
    </source>
</evidence>
<dbReference type="PANTHER" id="PTHR12592">
    <property type="entry name" value="ATP-DEPENDENT (S)-NAD(P)H-HYDRATE DEHYDRATASE FAMILY MEMBER"/>
    <property type="match status" value="1"/>
</dbReference>
<feature type="binding site" evidence="18">
    <location>
        <begin position="58"/>
        <end position="62"/>
    </location>
    <ligand>
        <name>(6S)-NADPHX</name>
        <dbReference type="ChEBI" id="CHEBI:64076"/>
    </ligand>
</feature>
<keyword evidence="12 17" id="KW-0456">Lyase</keyword>
<keyword evidence="9 18" id="KW-0630">Potassium</keyword>
<feature type="binding site" evidence="18">
    <location>
        <position position="153"/>
    </location>
    <ligand>
        <name>(6S)-NADPHX</name>
        <dbReference type="ChEBI" id="CHEBI:64076"/>
    </ligand>
</feature>
<evidence type="ECO:0000259" key="21">
    <source>
        <dbReference type="PROSITE" id="PS51385"/>
    </source>
</evidence>
<dbReference type="PROSITE" id="PS51385">
    <property type="entry name" value="YJEF_N"/>
    <property type="match status" value="1"/>
</dbReference>
<dbReference type="PROSITE" id="PS01050">
    <property type="entry name" value="YJEF_C_2"/>
    <property type="match status" value="1"/>
</dbReference>
<keyword evidence="8 17" id="KW-0521">NADP</keyword>
<dbReference type="GO" id="GO:0052856">
    <property type="term" value="F:NAD(P)HX epimerase activity"/>
    <property type="evidence" value="ECO:0007669"/>
    <property type="project" value="UniProtKB-UniRule"/>
</dbReference>
<feature type="binding site" evidence="18">
    <location>
        <position position="156"/>
    </location>
    <ligand>
        <name>K(+)</name>
        <dbReference type="ChEBI" id="CHEBI:29103"/>
    </ligand>
</feature>
<comment type="similarity">
    <text evidence="4 19">In the C-terminal section; belongs to the NnrD/CARKD family.</text>
</comment>
<comment type="function">
    <text evidence="14 19">Bifunctional enzyme that catalyzes the epimerization of the S- and R-forms of NAD(P)HX and the dehydration of the S-form of NAD(P)HX at the expense of ADP, which is converted to AMP. This allows the repair of both epimers of NAD(P)HX, a damaged form of NAD(P)H that is a result of enzymatic or heat-dependent hydration.</text>
</comment>
<dbReference type="GO" id="GO:0005524">
    <property type="term" value="F:ATP binding"/>
    <property type="evidence" value="ECO:0007669"/>
    <property type="project" value="UniProtKB-UniRule"/>
</dbReference>
<keyword evidence="13" id="KW-0511">Multifunctional enzyme</keyword>
<feature type="binding site" evidence="18">
    <location>
        <begin position="124"/>
        <end position="130"/>
    </location>
    <ligand>
        <name>(6S)-NADPHX</name>
        <dbReference type="ChEBI" id="CHEBI:64076"/>
    </ligand>
</feature>
<dbReference type="EC" id="5.1.99.6" evidence="19"/>
<feature type="binding site" evidence="17">
    <location>
        <position position="425"/>
    </location>
    <ligand>
        <name>AMP</name>
        <dbReference type="ChEBI" id="CHEBI:456215"/>
    </ligand>
</feature>
<comment type="function">
    <text evidence="18">Catalyzes the epimerization of the S- and R-forms of NAD(P)HX, a damaged form of NAD(P)H that is a result of enzymatic or heat-dependent hydration. This is a prerequisite for the S-specific NAD(P)H-hydrate dehydratase to allow the repair of both epimers of NAD(P)HX.</text>
</comment>
<comment type="catalytic activity">
    <reaction evidence="2 18 19">
        <text>(6R)-NADPHX = (6S)-NADPHX</text>
        <dbReference type="Rhea" id="RHEA:32227"/>
        <dbReference type="ChEBI" id="CHEBI:64076"/>
        <dbReference type="ChEBI" id="CHEBI:64077"/>
        <dbReference type="EC" id="5.1.99.6"/>
    </reaction>
</comment>
<comment type="cofactor">
    <cofactor evidence="18 19">
        <name>K(+)</name>
        <dbReference type="ChEBI" id="CHEBI:29103"/>
    </cofactor>
    <text evidence="18 19">Binds 1 potassium ion per subunit.</text>
</comment>
<evidence type="ECO:0000256" key="3">
    <source>
        <dbReference type="ARBA" id="ARBA00006001"/>
    </source>
</evidence>
<feature type="domain" description="YjeF C-terminal" evidence="20">
    <location>
        <begin position="215"/>
        <end position="486"/>
    </location>
</feature>
<dbReference type="RefSeq" id="WP_043591974.1">
    <property type="nucleotide sequence ID" value="NZ_JBBIGS010000115.1"/>
</dbReference>
<dbReference type="AlphaFoldDB" id="A0A1W0DB84"/>
<dbReference type="PROSITE" id="PS51383">
    <property type="entry name" value="YJEF_C_3"/>
    <property type="match status" value="1"/>
</dbReference>
<evidence type="ECO:0000256" key="1">
    <source>
        <dbReference type="ARBA" id="ARBA00000013"/>
    </source>
</evidence>
<evidence type="ECO:0000256" key="4">
    <source>
        <dbReference type="ARBA" id="ARBA00009524"/>
    </source>
</evidence>
<evidence type="ECO:0000313" key="23">
    <source>
        <dbReference type="Proteomes" id="UP000192721"/>
    </source>
</evidence>
<comment type="catalytic activity">
    <reaction evidence="15 17 19">
        <text>(6S)-NADHX + ADP = AMP + phosphate + NADH + H(+)</text>
        <dbReference type="Rhea" id="RHEA:32223"/>
        <dbReference type="ChEBI" id="CHEBI:15378"/>
        <dbReference type="ChEBI" id="CHEBI:43474"/>
        <dbReference type="ChEBI" id="CHEBI:57945"/>
        <dbReference type="ChEBI" id="CHEBI:64074"/>
        <dbReference type="ChEBI" id="CHEBI:456215"/>
        <dbReference type="ChEBI" id="CHEBI:456216"/>
        <dbReference type="EC" id="4.2.1.136"/>
    </reaction>
</comment>
<comment type="cofactor">
    <cofactor evidence="17">
        <name>Mg(2+)</name>
        <dbReference type="ChEBI" id="CHEBI:18420"/>
    </cofactor>
</comment>
<dbReference type="InterPro" id="IPR004443">
    <property type="entry name" value="YjeF_N_dom"/>
</dbReference>
<dbReference type="GO" id="GO:0046872">
    <property type="term" value="F:metal ion binding"/>
    <property type="evidence" value="ECO:0007669"/>
    <property type="project" value="UniProtKB-UniRule"/>
</dbReference>
<feature type="binding site" evidence="17">
    <location>
        <position position="359"/>
    </location>
    <ligand>
        <name>(6S)-NADPHX</name>
        <dbReference type="ChEBI" id="CHEBI:64076"/>
    </ligand>
</feature>
<comment type="similarity">
    <text evidence="18">Belongs to the NnrE/AIBP family.</text>
</comment>
<evidence type="ECO:0000256" key="14">
    <source>
        <dbReference type="ARBA" id="ARBA00025153"/>
    </source>
</evidence>
<dbReference type="EC" id="4.2.1.136" evidence="19"/>
<dbReference type="InterPro" id="IPR029056">
    <property type="entry name" value="Ribokinase-like"/>
</dbReference>
<evidence type="ECO:0000256" key="19">
    <source>
        <dbReference type="PIRNR" id="PIRNR017184"/>
    </source>
</evidence>
<feature type="binding site" evidence="18">
    <location>
        <position position="120"/>
    </location>
    <ligand>
        <name>K(+)</name>
        <dbReference type="ChEBI" id="CHEBI:29103"/>
    </ligand>
</feature>
<keyword evidence="7 17" id="KW-0067">ATP-binding</keyword>
<evidence type="ECO:0000256" key="9">
    <source>
        <dbReference type="ARBA" id="ARBA00022958"/>
    </source>
</evidence>
<comment type="caution">
    <text evidence="22">The sequence shown here is derived from an EMBL/GenBank/DDBJ whole genome shotgun (WGS) entry which is preliminary data.</text>
</comment>
<comment type="similarity">
    <text evidence="17">Belongs to the NnrD/CARKD family.</text>
</comment>
<evidence type="ECO:0000256" key="6">
    <source>
        <dbReference type="ARBA" id="ARBA00022741"/>
    </source>
</evidence>
<evidence type="ECO:0000259" key="20">
    <source>
        <dbReference type="PROSITE" id="PS51383"/>
    </source>
</evidence>
<sequence length="496" mass="52161">MPTQDQSILSLDALRQLERQATDAGYNLMQRAAMATADWVSHHLPSTSRLLICAGPGNNGGDALYAALELMRRRFRVDVLVPTQPTSPATSEALHELEQAQGHVLFDLPRDYRAPQLVIDGLFGVGLSRDFDLEWTTLIDRINQLGSPILALDCPSGLDAYTGVPANTAIQASHTLTFLCQKPGLFSASGADLAGNVELDLLDCPPRLIPAADGSINQPDVRALLRPRNSHKGLFGTVCVIGGAPGMLGAALLAGRSALACGAGKVHVCPLDDRLPVDPVVPELMISALDEVADLPDADVLAVGPGLGLQELASRLLDQVIQQPQALVLDADALNLLANDHAAAALIAKRQAGTILTPHPAEAARLLGQSTETVQKDRLLAARRLANHFNCVVVLKGAGSLIVGPDGFYHLNTSGGPALAVAGQGDVLTGIIAALLAQRMEPFEAASLAVHIHGLAGDDFEMETGGPIGLSASDTAWRASLMLNRLIQERAQEQAS</sequence>
<feature type="binding site" evidence="17">
    <location>
        <position position="426"/>
    </location>
    <ligand>
        <name>(6S)-NADPHX</name>
        <dbReference type="ChEBI" id="CHEBI:64076"/>
    </ligand>
</feature>
<evidence type="ECO:0000256" key="16">
    <source>
        <dbReference type="ARBA" id="ARBA00049209"/>
    </source>
</evidence>
<evidence type="ECO:0000256" key="7">
    <source>
        <dbReference type="ARBA" id="ARBA00022840"/>
    </source>
</evidence>
<dbReference type="InterPro" id="IPR017953">
    <property type="entry name" value="Carbohydrate_kinase_pred_CS"/>
</dbReference>
<evidence type="ECO:0000256" key="5">
    <source>
        <dbReference type="ARBA" id="ARBA00022723"/>
    </source>
</evidence>
<dbReference type="HAMAP" id="MF_01965">
    <property type="entry name" value="NADHX_dehydratase"/>
    <property type="match status" value="1"/>
</dbReference>
<comment type="subunit">
    <text evidence="17">Homotetramer.</text>
</comment>
<feature type="binding site" evidence="17">
    <location>
        <position position="250"/>
    </location>
    <ligand>
        <name>(6S)-NADPHX</name>
        <dbReference type="ChEBI" id="CHEBI:64076"/>
    </ligand>
</feature>
<keyword evidence="5 18" id="KW-0479">Metal-binding</keyword>
<comment type="catalytic activity">
    <reaction evidence="16 17 19">
        <text>(6S)-NADPHX + ADP = AMP + phosphate + NADPH + H(+)</text>
        <dbReference type="Rhea" id="RHEA:32235"/>
        <dbReference type="ChEBI" id="CHEBI:15378"/>
        <dbReference type="ChEBI" id="CHEBI:43474"/>
        <dbReference type="ChEBI" id="CHEBI:57783"/>
        <dbReference type="ChEBI" id="CHEBI:64076"/>
        <dbReference type="ChEBI" id="CHEBI:456215"/>
        <dbReference type="ChEBI" id="CHEBI:456216"/>
        <dbReference type="EC" id="4.2.1.136"/>
    </reaction>
</comment>
<evidence type="ECO:0000256" key="18">
    <source>
        <dbReference type="HAMAP-Rule" id="MF_01966"/>
    </source>
</evidence>